<dbReference type="AlphaFoldDB" id="A0A0F8X4B2"/>
<protein>
    <recommendedName>
        <fullName evidence="2">Fibronectin type-III domain-containing protein</fullName>
    </recommendedName>
</protein>
<reference evidence="1" key="1">
    <citation type="journal article" date="2015" name="Nature">
        <title>Complex archaea that bridge the gap between prokaryotes and eukaryotes.</title>
        <authorList>
            <person name="Spang A."/>
            <person name="Saw J.H."/>
            <person name="Jorgensen S.L."/>
            <person name="Zaremba-Niedzwiedzka K."/>
            <person name="Martijn J."/>
            <person name="Lind A.E."/>
            <person name="van Eijk R."/>
            <person name="Schleper C."/>
            <person name="Guy L."/>
            <person name="Ettema T.J."/>
        </authorList>
    </citation>
    <scope>NUCLEOTIDE SEQUENCE</scope>
</reference>
<gene>
    <name evidence="1" type="ORF">LCGC14_3071430</name>
</gene>
<dbReference type="InterPro" id="IPR013783">
    <property type="entry name" value="Ig-like_fold"/>
</dbReference>
<name>A0A0F8X4B2_9ZZZZ</name>
<evidence type="ECO:0008006" key="2">
    <source>
        <dbReference type="Google" id="ProtNLM"/>
    </source>
</evidence>
<proteinExistence type="predicted"/>
<comment type="caution">
    <text evidence="1">The sequence shown here is derived from an EMBL/GenBank/DDBJ whole genome shotgun (WGS) entry which is preliminary data.</text>
</comment>
<organism evidence="1">
    <name type="scientific">marine sediment metagenome</name>
    <dbReference type="NCBI Taxonomy" id="412755"/>
    <lineage>
        <taxon>unclassified sequences</taxon>
        <taxon>metagenomes</taxon>
        <taxon>ecological metagenomes</taxon>
    </lineage>
</organism>
<feature type="non-terminal residue" evidence="1">
    <location>
        <position position="144"/>
    </location>
</feature>
<accession>A0A0F8X4B2</accession>
<sequence>MSHKKTKRNLILIAIVFASTLILVQGVLAYAGINLEIPTEPPEIIPTLLVSSSTHPDSSIYYSNNNPSFNWVYESGSEVNGYSFTFDKSALTEPDTSILQGITEKSYTGLDDGTYYFHLKAIDIDGVESETVHFKINIDTSPPV</sequence>
<dbReference type="Gene3D" id="2.60.40.10">
    <property type="entry name" value="Immunoglobulins"/>
    <property type="match status" value="1"/>
</dbReference>
<dbReference type="EMBL" id="LAZR01065343">
    <property type="protein sequence ID" value="KKK55750.1"/>
    <property type="molecule type" value="Genomic_DNA"/>
</dbReference>
<evidence type="ECO:0000313" key="1">
    <source>
        <dbReference type="EMBL" id="KKK55750.1"/>
    </source>
</evidence>